<dbReference type="PANTHER" id="PTHR31734:SF35">
    <property type="entry name" value="AUXIN-RESPONSIVE PROTEIN IAA27"/>
    <property type="match status" value="1"/>
</dbReference>
<evidence type="ECO:0000256" key="5">
    <source>
        <dbReference type="ARBA" id="ARBA00022491"/>
    </source>
</evidence>
<sequence length="462" mass="49198">MWLSCTQYFHLFTESFVESLLLASPSLSPQLYIYISILLHVPVSSINAALLHHLIFWRHTYSTTINHQPSPTLTQLSHSLSISVTPCAPHLPLLLASSVSIFPFDSQIISLLTIVLMMNLVSFETPPLGRKERANTTITAKASARANESSSSSTCFHSHLDLSLGISLSHGSGSCDATGCSGIKASCGGRQGSGGDKNLGSMTSGTTTTTTTTNVLTAGHCHVSDSTAGGGWAAAFMPSPTGFMHPWSLAARQQKAAAEQKLTPPATYVPSSDARVVPLSSAIGWPPVHTSRRNIVTAMHVTKTGGATVAADGPKGSTTTHAGGEKNAAAPTDSTVVATRPPANMFAKVHMDGCTIGRKINLRAHGSYESLSRVLTKITRNFFCPADCSGANTGEEDLPNSDKFIFVYEDFEGDRMLVGDVPWELFLASAKRLYIVQNPASRDKGHGECDGKDKTEEPPRNN</sequence>
<evidence type="ECO:0000256" key="7">
    <source>
        <dbReference type="ARBA" id="ARBA00023163"/>
    </source>
</evidence>
<keyword evidence="6 10" id="KW-0805">Transcription regulation</keyword>
<protein>
    <recommendedName>
        <fullName evidence="10">Auxin-responsive protein</fullName>
    </recommendedName>
</protein>
<feature type="region of interest" description="Disordered" evidence="11">
    <location>
        <begin position="307"/>
        <end position="333"/>
    </location>
</feature>
<organism evidence="13 14">
    <name type="scientific">Panicum hallii var. hallii</name>
    <dbReference type="NCBI Taxonomy" id="1504633"/>
    <lineage>
        <taxon>Eukaryota</taxon>
        <taxon>Viridiplantae</taxon>
        <taxon>Streptophyta</taxon>
        <taxon>Embryophyta</taxon>
        <taxon>Tracheophyta</taxon>
        <taxon>Spermatophyta</taxon>
        <taxon>Magnoliopsida</taxon>
        <taxon>Liliopsida</taxon>
        <taxon>Poales</taxon>
        <taxon>Poaceae</taxon>
        <taxon>PACMAD clade</taxon>
        <taxon>Panicoideae</taxon>
        <taxon>Panicodae</taxon>
        <taxon>Paniceae</taxon>
        <taxon>Panicinae</taxon>
        <taxon>Panicum</taxon>
        <taxon>Panicum sect. Panicum</taxon>
    </lineage>
</organism>
<keyword evidence="8 10" id="KW-0539">Nucleus</keyword>
<dbReference type="EMBL" id="CM009756">
    <property type="protein sequence ID" value="PUZ44602.1"/>
    <property type="molecule type" value="Genomic_DNA"/>
</dbReference>
<dbReference type="InterPro" id="IPR033389">
    <property type="entry name" value="AUX/IAA_dom"/>
</dbReference>
<evidence type="ECO:0000256" key="10">
    <source>
        <dbReference type="RuleBase" id="RU004549"/>
    </source>
</evidence>
<evidence type="ECO:0000256" key="11">
    <source>
        <dbReference type="SAM" id="MobiDB-lite"/>
    </source>
</evidence>
<dbReference type="GO" id="GO:0005634">
    <property type="term" value="C:nucleus"/>
    <property type="evidence" value="ECO:0007669"/>
    <property type="project" value="UniProtKB-SubCell"/>
</dbReference>
<evidence type="ECO:0000256" key="1">
    <source>
        <dbReference type="ARBA" id="ARBA00002159"/>
    </source>
</evidence>
<evidence type="ECO:0000256" key="2">
    <source>
        <dbReference type="ARBA" id="ARBA00004123"/>
    </source>
</evidence>
<evidence type="ECO:0000259" key="12">
    <source>
        <dbReference type="PROSITE" id="PS51745"/>
    </source>
</evidence>
<dbReference type="STRING" id="1504633.A0A2T7CMQ9"/>
<comment type="similarity">
    <text evidence="3 10">Belongs to the Aux/IAA family.</text>
</comment>
<evidence type="ECO:0000256" key="9">
    <source>
        <dbReference type="ARBA" id="ARBA00023294"/>
    </source>
</evidence>
<evidence type="ECO:0000256" key="3">
    <source>
        <dbReference type="ARBA" id="ARBA00006728"/>
    </source>
</evidence>
<evidence type="ECO:0000313" key="13">
    <source>
        <dbReference type="EMBL" id="PUZ44602.1"/>
    </source>
</evidence>
<evidence type="ECO:0000256" key="8">
    <source>
        <dbReference type="ARBA" id="ARBA00023242"/>
    </source>
</evidence>
<name>A0A2T7CMQ9_9POAL</name>
<dbReference type="Pfam" id="PF02309">
    <property type="entry name" value="AUX_IAA"/>
    <property type="match status" value="1"/>
</dbReference>
<dbReference type="AlphaFoldDB" id="A0A2T7CMQ9"/>
<dbReference type="PANTHER" id="PTHR31734">
    <property type="entry name" value="AUXIN-RESPONSIVE PROTEIN IAA17"/>
    <property type="match status" value="1"/>
</dbReference>
<keyword evidence="9 10" id="KW-0927">Auxin signaling pathway</keyword>
<dbReference type="InterPro" id="IPR053793">
    <property type="entry name" value="PB1-like"/>
</dbReference>
<dbReference type="InterPro" id="IPR003311">
    <property type="entry name" value="AUX_IAA"/>
</dbReference>
<keyword evidence="7 10" id="KW-0804">Transcription</keyword>
<comment type="subcellular location">
    <subcellularLocation>
        <location evidence="2 10">Nucleus</location>
    </subcellularLocation>
</comment>
<dbReference type="OrthoDB" id="684508at2759"/>
<reference evidence="13 14" key="1">
    <citation type="submission" date="2018-04" db="EMBL/GenBank/DDBJ databases">
        <title>WGS assembly of Panicum hallii var. hallii HAL2.</title>
        <authorList>
            <person name="Lovell J."/>
            <person name="Jenkins J."/>
            <person name="Lowry D."/>
            <person name="Mamidi S."/>
            <person name="Sreedasyam A."/>
            <person name="Weng X."/>
            <person name="Barry K."/>
            <person name="Bonette J."/>
            <person name="Campitelli B."/>
            <person name="Daum C."/>
            <person name="Gordon S."/>
            <person name="Gould B."/>
            <person name="Lipzen A."/>
            <person name="MacQueen A."/>
            <person name="Palacio-Mejia J."/>
            <person name="Plott C."/>
            <person name="Shakirov E."/>
            <person name="Shu S."/>
            <person name="Yoshinaga Y."/>
            <person name="Zane M."/>
            <person name="Rokhsar D."/>
            <person name="Grimwood J."/>
            <person name="Schmutz J."/>
            <person name="Juenger T."/>
        </authorList>
    </citation>
    <scope>NUCLEOTIDE SEQUENCE [LARGE SCALE GENOMIC DNA]</scope>
    <source>
        <strain evidence="14">cv. HAL2</strain>
    </source>
</reference>
<dbReference type="Proteomes" id="UP000244336">
    <property type="component" value="Chromosome 8"/>
</dbReference>
<dbReference type="PROSITE" id="PS51745">
    <property type="entry name" value="PB1"/>
    <property type="match status" value="1"/>
</dbReference>
<dbReference type="GO" id="GO:0009734">
    <property type="term" value="P:auxin-activated signaling pathway"/>
    <property type="evidence" value="ECO:0007669"/>
    <property type="project" value="UniProtKB-UniRule"/>
</dbReference>
<gene>
    <name evidence="13" type="ORF">GQ55_8G118700</name>
</gene>
<dbReference type="Gramene" id="PUZ44602">
    <property type="protein sequence ID" value="PUZ44602"/>
    <property type="gene ID" value="GQ55_8G118700"/>
</dbReference>
<comment type="subunit">
    <text evidence="4 10">Homodimers and heterodimers.</text>
</comment>
<feature type="region of interest" description="Disordered" evidence="11">
    <location>
        <begin position="441"/>
        <end position="462"/>
    </location>
</feature>
<dbReference type="SUPFAM" id="SSF54277">
    <property type="entry name" value="CAD &amp; PB1 domains"/>
    <property type="match status" value="1"/>
</dbReference>
<comment type="function">
    <text evidence="1 10">Aux/IAA proteins are short-lived transcriptional factors that function as repressors of early auxin response genes at low auxin concentrations.</text>
</comment>
<proteinExistence type="inferred from homology"/>
<dbReference type="Gene3D" id="3.10.20.90">
    <property type="entry name" value="Phosphatidylinositol 3-kinase Catalytic Subunit, Chain A, domain 1"/>
    <property type="match status" value="1"/>
</dbReference>
<accession>A0A2T7CMQ9</accession>
<keyword evidence="14" id="KW-1185">Reference proteome</keyword>
<feature type="domain" description="PB1" evidence="12">
    <location>
        <begin position="344"/>
        <end position="438"/>
    </location>
</feature>
<dbReference type="GO" id="GO:0006355">
    <property type="term" value="P:regulation of DNA-templated transcription"/>
    <property type="evidence" value="ECO:0007669"/>
    <property type="project" value="InterPro"/>
</dbReference>
<evidence type="ECO:0000256" key="6">
    <source>
        <dbReference type="ARBA" id="ARBA00023015"/>
    </source>
</evidence>
<evidence type="ECO:0000313" key="14">
    <source>
        <dbReference type="Proteomes" id="UP000244336"/>
    </source>
</evidence>
<evidence type="ECO:0000256" key="4">
    <source>
        <dbReference type="ARBA" id="ARBA00011726"/>
    </source>
</evidence>
<keyword evidence="5 10" id="KW-0678">Repressor</keyword>